<dbReference type="PANTHER" id="PTHR21286:SF0">
    <property type="entry name" value="NUCLEAR PORE COMPLEX PROTEIN NUP160"/>
    <property type="match status" value="1"/>
</dbReference>
<organism evidence="7 8">
    <name type="scientific">Golovinomyces cichoracearum</name>
    <dbReference type="NCBI Taxonomy" id="62708"/>
    <lineage>
        <taxon>Eukaryota</taxon>
        <taxon>Fungi</taxon>
        <taxon>Dikarya</taxon>
        <taxon>Ascomycota</taxon>
        <taxon>Pezizomycotina</taxon>
        <taxon>Leotiomycetes</taxon>
        <taxon>Erysiphales</taxon>
        <taxon>Erysiphaceae</taxon>
        <taxon>Golovinomyces</taxon>
    </lineage>
</organism>
<feature type="domain" description="Nucleoporin Nup120/160 beta-propeller" evidence="4">
    <location>
        <begin position="82"/>
        <end position="579"/>
    </location>
</feature>
<evidence type="ECO:0000256" key="1">
    <source>
        <dbReference type="ARBA" id="ARBA00004123"/>
    </source>
</evidence>
<gene>
    <name evidence="7" type="ORF">GcM1_244161</name>
</gene>
<name>A0A420IG41_9PEZI</name>
<accession>A0A420IG41</accession>
<proteinExistence type="predicted"/>
<dbReference type="Proteomes" id="UP000285326">
    <property type="component" value="Unassembled WGS sequence"/>
</dbReference>
<evidence type="ECO:0000313" key="8">
    <source>
        <dbReference type="Proteomes" id="UP000285326"/>
    </source>
</evidence>
<sequence>MSPQRPSCTYLETRLDLEPLTQATTISIRLPTALSATSFSGVQQPRFIVASVPSIEDETAFRRRNIAIASSIFHRRYFKSPRSFLWRVLENKTVLSISVVDFSAPENSPEPRLTLRFTFPHLILPACIAFSDSKKRDVLNVYVLTESKQLWALTIRPEFFCKAQSIDENISNWCDIYSPRSLVIKNPHRLVALMENELMISFHDGALARLGRNDNLPGSPWDEQQYNDGGWGHSLRSIVPFQNNSGIYYEGHYMQPCTAISIASPVTMINNIPFVFTVTIDHRLRVWNLAQGKIAYTGDILTQVPEPQEEPKHMIDPSQSRLVQVISEFHGITCITYSPHGLGGFKFWDVTVDVDGRLKLSDLTPETVLIPHAPSADIWTVADFSAVYDKRQKNLHMWVLWKNNVTFQLMKLECLTRYTEKQLKYSGQAWERVALDQVRDIPIPKILPCDPSDVTDKWLEFILFPGRFSTATIETGLVTYEQGLGIEKEASNKSRSLVDWICTSIASTVELPCTSDGRLGFEQFRSATHSQWMRFYRLLIDLHEQRGEALSLIIDPEEQTPWVLLADGVSIIRECSKLEKIWHNLNPTERNDNVSNVLFAAKSFRSSFGDNLSYACNSLLLEEVHQESPLSIGARIIQFYEKSDFENQIGDEEYEELLGNLDGHFKQINPIVLTNIIELLSFSGDLDRDSLVLPLTRFGNKILVKGVQQIVQLYRCICMDQLILLIYAKNLENNPEETHIEENDPEDGIPIETAPTYYQLLKILLRLELIHWLTITQISSPDVSTESLSSVTAYGKNVTIFEGILPHLFSLKLREDQKMTSLVTEILLQICAADSGFEISPAEIQCFLLKHNRPDLAMECSRFANSDSFSIYILGRVYLAVGEGLKAAVQFRKAATGLALPNSKQRIDLRSAGYLNESEKSLLNVGLSKYYSHIVALFEEIQFHSYVIEFAQLSLQFIRAGTSEDDIRTKMQVHLIEAALQTTRYELAHSTLALITNTSLQYLSLSTLVTRICETSNTTNLMTLPFFGLQDKVDDILCQKCQNITDVSSGIPYHKILYAWRIKYNNFRGAAAILLDRLRRLQSSKDADDMIESYQLETPVTQLYISIINTLCCVDPKQAWILFETEGLGNLPHQGQLTKRKVITLSDLRKEYQAELDRLAAIHSNQIQFEGSGTSNILST</sequence>
<dbReference type="AlphaFoldDB" id="A0A420IG41"/>
<dbReference type="InterPro" id="IPR059141">
    <property type="entry name" value="Beta-prop_Nup120_160"/>
</dbReference>
<dbReference type="PANTHER" id="PTHR21286">
    <property type="entry name" value="NUCLEAR PORE COMPLEX PROTEIN NUP160"/>
    <property type="match status" value="1"/>
</dbReference>
<dbReference type="Pfam" id="PF23300">
    <property type="entry name" value="HEAT_Nup120"/>
    <property type="match status" value="1"/>
</dbReference>
<keyword evidence="3" id="KW-0539">Nucleus</keyword>
<evidence type="ECO:0000313" key="7">
    <source>
        <dbReference type="EMBL" id="RKF73514.1"/>
    </source>
</evidence>
<dbReference type="InterPro" id="IPR048884">
    <property type="entry name" value="Nup120_helical"/>
</dbReference>
<dbReference type="EMBL" id="MCBS01024399">
    <property type="protein sequence ID" value="RKF73514.1"/>
    <property type="molecule type" value="Genomic_DNA"/>
</dbReference>
<evidence type="ECO:0000256" key="3">
    <source>
        <dbReference type="ARBA" id="ARBA00023242"/>
    </source>
</evidence>
<keyword evidence="2" id="KW-0813">Transport</keyword>
<comment type="subcellular location">
    <subcellularLocation>
        <location evidence="1">Nucleus</location>
    </subcellularLocation>
</comment>
<comment type="caution">
    <text evidence="7">The sequence shown here is derived from an EMBL/GenBank/DDBJ whole genome shotgun (WGS) entry which is preliminary data.</text>
</comment>
<dbReference type="Pfam" id="PF21486">
    <property type="entry name" value="NUP120_helical"/>
    <property type="match status" value="1"/>
</dbReference>
<evidence type="ECO:0000259" key="6">
    <source>
        <dbReference type="Pfam" id="PF23300"/>
    </source>
</evidence>
<evidence type="ECO:0000259" key="5">
    <source>
        <dbReference type="Pfam" id="PF21486"/>
    </source>
</evidence>
<protein>
    <submittedName>
        <fullName evidence="7">Nucleoporin NUP120</fullName>
    </submittedName>
</protein>
<dbReference type="GO" id="GO:0005643">
    <property type="term" value="C:nuclear pore"/>
    <property type="evidence" value="ECO:0007669"/>
    <property type="project" value="TreeGrafter"/>
</dbReference>
<feature type="domain" description="Nucleoporin nup120-like HEAT repeat" evidence="6">
    <location>
        <begin position="844"/>
        <end position="1014"/>
    </location>
</feature>
<dbReference type="InterPro" id="IPR021717">
    <property type="entry name" value="Nucleoporin_Nup160"/>
</dbReference>
<evidence type="ECO:0000259" key="4">
    <source>
        <dbReference type="Pfam" id="PF11715"/>
    </source>
</evidence>
<dbReference type="Pfam" id="PF11715">
    <property type="entry name" value="Beta-prop_Nup120_160"/>
    <property type="match status" value="1"/>
</dbReference>
<feature type="domain" description="Nucleoporin Nup120 helical" evidence="5">
    <location>
        <begin position="620"/>
        <end position="739"/>
    </location>
</feature>
<evidence type="ECO:0000256" key="2">
    <source>
        <dbReference type="ARBA" id="ARBA00022448"/>
    </source>
</evidence>
<dbReference type="GO" id="GO:0017056">
    <property type="term" value="F:structural constituent of nuclear pore"/>
    <property type="evidence" value="ECO:0007669"/>
    <property type="project" value="TreeGrafter"/>
</dbReference>
<reference evidence="7 8" key="1">
    <citation type="journal article" date="2018" name="BMC Genomics">
        <title>Comparative genome analyses reveal sequence features reflecting distinct modes of host-adaptation between dicot and monocot powdery mildew.</title>
        <authorList>
            <person name="Wu Y."/>
            <person name="Ma X."/>
            <person name="Pan Z."/>
            <person name="Kale S.D."/>
            <person name="Song Y."/>
            <person name="King H."/>
            <person name="Zhang Q."/>
            <person name="Presley C."/>
            <person name="Deng X."/>
            <person name="Wei C.I."/>
            <person name="Xiao S."/>
        </authorList>
    </citation>
    <scope>NUCLEOTIDE SEQUENCE [LARGE SCALE GENOMIC DNA]</scope>
    <source>
        <strain evidence="7">UMSG1</strain>
    </source>
</reference>
<dbReference type="InterPro" id="IPR056548">
    <property type="entry name" value="HEAT_Nup120"/>
</dbReference>